<name>A0ABN9L1P2_9NEOB</name>
<dbReference type="Pfam" id="PF02630">
    <property type="entry name" value="SCO1-SenC"/>
    <property type="match status" value="1"/>
</dbReference>
<evidence type="ECO:0000256" key="1">
    <source>
        <dbReference type="ARBA" id="ARBA00010996"/>
    </source>
</evidence>
<comment type="caution">
    <text evidence="2">The sequence shown here is derived from an EMBL/GenBank/DDBJ whole genome shotgun (WGS) entry which is preliminary data.</text>
</comment>
<dbReference type="CDD" id="cd02968">
    <property type="entry name" value="SCO"/>
    <property type="match status" value="1"/>
</dbReference>
<keyword evidence="3" id="KW-1185">Reference proteome</keyword>
<gene>
    <name evidence="2" type="ORF">RIMI_LOCUS4498853</name>
</gene>
<evidence type="ECO:0008006" key="4">
    <source>
        <dbReference type="Google" id="ProtNLM"/>
    </source>
</evidence>
<sequence length="286" mass="32257">MLRGENELYSPCSVPVMLRHIQRICPFLSEAVLHPASATPKDCRNGIKCLIHKRGISTSPTLQKSQPPGSAKAPISLRTRLLVSCIIGGSAVGIWQYLRWEKREKKKLDRIQQLRTLAVGQGDFSLTDHKGEPCCKKDLRGNWVLMYFGFTHCPDICPDELQKLSSAVSLLDKDSTLPTVLPVFISVDPERDNVAALAKYVSEFHPRLKGLTGNQEQIKAVAQAYRVYYSAGPRDEDNDYIIDHTILIYLLNPDGLFTDYYSRSKNDQEIAESVKQHMKSYKSIFS</sequence>
<accession>A0ABN9L1P2</accession>
<proteinExistence type="inferred from homology"/>
<dbReference type="Proteomes" id="UP001176940">
    <property type="component" value="Unassembled WGS sequence"/>
</dbReference>
<organism evidence="2 3">
    <name type="scientific">Ranitomeya imitator</name>
    <name type="common">mimic poison frog</name>
    <dbReference type="NCBI Taxonomy" id="111125"/>
    <lineage>
        <taxon>Eukaryota</taxon>
        <taxon>Metazoa</taxon>
        <taxon>Chordata</taxon>
        <taxon>Craniata</taxon>
        <taxon>Vertebrata</taxon>
        <taxon>Euteleostomi</taxon>
        <taxon>Amphibia</taxon>
        <taxon>Batrachia</taxon>
        <taxon>Anura</taxon>
        <taxon>Neobatrachia</taxon>
        <taxon>Hyloidea</taxon>
        <taxon>Dendrobatidae</taxon>
        <taxon>Dendrobatinae</taxon>
        <taxon>Ranitomeya</taxon>
    </lineage>
</organism>
<evidence type="ECO:0000313" key="2">
    <source>
        <dbReference type="EMBL" id="CAJ0930856.1"/>
    </source>
</evidence>
<reference evidence="2" key="1">
    <citation type="submission" date="2023-07" db="EMBL/GenBank/DDBJ databases">
        <authorList>
            <person name="Stuckert A."/>
        </authorList>
    </citation>
    <scope>NUCLEOTIDE SEQUENCE</scope>
</reference>
<comment type="similarity">
    <text evidence="1">Belongs to the SCO1/2 family.</text>
</comment>
<dbReference type="Gene3D" id="3.40.30.10">
    <property type="entry name" value="Glutaredoxin"/>
    <property type="match status" value="1"/>
</dbReference>
<dbReference type="SUPFAM" id="SSF52833">
    <property type="entry name" value="Thioredoxin-like"/>
    <property type="match status" value="1"/>
</dbReference>
<protein>
    <recommendedName>
        <fullName evidence="4">Protein SCO2 homolog, mitochondrial</fullName>
    </recommendedName>
</protein>
<dbReference type="InterPro" id="IPR003782">
    <property type="entry name" value="SCO1/SenC"/>
</dbReference>
<dbReference type="PANTHER" id="PTHR12151">
    <property type="entry name" value="ELECTRON TRANSPORT PROTIN SCO1/SENC FAMILY MEMBER"/>
    <property type="match status" value="1"/>
</dbReference>
<dbReference type="InterPro" id="IPR036249">
    <property type="entry name" value="Thioredoxin-like_sf"/>
</dbReference>
<evidence type="ECO:0000313" key="3">
    <source>
        <dbReference type="Proteomes" id="UP001176940"/>
    </source>
</evidence>
<dbReference type="EMBL" id="CAUEEQ010007257">
    <property type="protein sequence ID" value="CAJ0930856.1"/>
    <property type="molecule type" value="Genomic_DNA"/>
</dbReference>
<dbReference type="PANTHER" id="PTHR12151:SF2">
    <property type="entry name" value="PROTEIN SCO2 HOMOLOG, MITOCHONDRIAL"/>
    <property type="match status" value="1"/>
</dbReference>